<dbReference type="AlphaFoldDB" id="A0A4Y2D3K8"/>
<feature type="compositionally biased region" description="Polar residues" evidence="1">
    <location>
        <begin position="42"/>
        <end position="53"/>
    </location>
</feature>
<protein>
    <submittedName>
        <fullName evidence="2">Uncharacterized protein</fullName>
    </submittedName>
</protein>
<dbReference type="EMBL" id="BGPR01000287">
    <property type="protein sequence ID" value="GBM10554.1"/>
    <property type="molecule type" value="Genomic_DNA"/>
</dbReference>
<evidence type="ECO:0000313" key="2">
    <source>
        <dbReference type="EMBL" id="GBM10554.1"/>
    </source>
</evidence>
<evidence type="ECO:0000256" key="1">
    <source>
        <dbReference type="SAM" id="MobiDB-lite"/>
    </source>
</evidence>
<reference evidence="2 3" key="1">
    <citation type="journal article" date="2019" name="Sci. Rep.">
        <title>Orb-weaving spider Araneus ventricosus genome elucidates the spidroin gene catalogue.</title>
        <authorList>
            <person name="Kono N."/>
            <person name="Nakamura H."/>
            <person name="Ohtoshi R."/>
            <person name="Moran D.A.P."/>
            <person name="Shinohara A."/>
            <person name="Yoshida Y."/>
            <person name="Fujiwara M."/>
            <person name="Mori M."/>
            <person name="Tomita M."/>
            <person name="Arakawa K."/>
        </authorList>
    </citation>
    <scope>NUCLEOTIDE SEQUENCE [LARGE SCALE GENOMIC DNA]</scope>
</reference>
<comment type="caution">
    <text evidence="2">The sequence shown here is derived from an EMBL/GenBank/DDBJ whole genome shotgun (WGS) entry which is preliminary data.</text>
</comment>
<feature type="region of interest" description="Disordered" evidence="1">
    <location>
        <begin position="42"/>
        <end position="74"/>
    </location>
</feature>
<evidence type="ECO:0000313" key="3">
    <source>
        <dbReference type="Proteomes" id="UP000499080"/>
    </source>
</evidence>
<accession>A0A4Y2D3K8</accession>
<dbReference type="Proteomes" id="UP000499080">
    <property type="component" value="Unassembled WGS sequence"/>
</dbReference>
<organism evidence="2 3">
    <name type="scientific">Araneus ventricosus</name>
    <name type="common">Orbweaver spider</name>
    <name type="synonym">Epeira ventricosa</name>
    <dbReference type="NCBI Taxonomy" id="182803"/>
    <lineage>
        <taxon>Eukaryota</taxon>
        <taxon>Metazoa</taxon>
        <taxon>Ecdysozoa</taxon>
        <taxon>Arthropoda</taxon>
        <taxon>Chelicerata</taxon>
        <taxon>Arachnida</taxon>
        <taxon>Araneae</taxon>
        <taxon>Araneomorphae</taxon>
        <taxon>Entelegynae</taxon>
        <taxon>Araneoidea</taxon>
        <taxon>Araneidae</taxon>
        <taxon>Araneus</taxon>
    </lineage>
</organism>
<sequence>MDHGRMKTSTPEPLSNLSKHPYHTSGGTFPLDKFNVHQIQIQRGSSEESSLEPTTFRYRSRGDSTTRPRRSNLVGTIKGEKEEWKRKLPRNSLIDHKRKVLFKAHHRKPFDAANMKVALAEILSLFYYGINTDIPEPGWVNMDVSSKRVIFHLFQRRADKEGGLMRA</sequence>
<feature type="compositionally biased region" description="Polar residues" evidence="1">
    <location>
        <begin position="7"/>
        <end position="18"/>
    </location>
</feature>
<gene>
    <name evidence="2" type="ORF">AVEN_109340_1</name>
</gene>
<feature type="region of interest" description="Disordered" evidence="1">
    <location>
        <begin position="1"/>
        <end position="29"/>
    </location>
</feature>
<proteinExistence type="predicted"/>
<name>A0A4Y2D3K8_ARAVE</name>
<keyword evidence="3" id="KW-1185">Reference proteome</keyword>